<dbReference type="Proteomes" id="UP000689967">
    <property type="component" value="Unassembled WGS sequence"/>
</dbReference>
<evidence type="ECO:0000313" key="3">
    <source>
        <dbReference type="Proteomes" id="UP000689967"/>
    </source>
</evidence>
<sequence>MDPLTRALIRMAQWLRHPPSRRTVQIIVVVLIVATALVLVERFIGWPDWATTDRVPIRRM</sequence>
<comment type="caution">
    <text evidence="2">The sequence shown here is derived from an EMBL/GenBank/DDBJ whole genome shotgun (WGS) entry which is preliminary data.</text>
</comment>
<organism evidence="2 3">
    <name type="scientific">Falsiroseomonas oleicola</name>
    <dbReference type="NCBI Taxonomy" id="2801474"/>
    <lineage>
        <taxon>Bacteria</taxon>
        <taxon>Pseudomonadati</taxon>
        <taxon>Pseudomonadota</taxon>
        <taxon>Alphaproteobacteria</taxon>
        <taxon>Acetobacterales</taxon>
        <taxon>Roseomonadaceae</taxon>
        <taxon>Falsiroseomonas</taxon>
    </lineage>
</organism>
<keyword evidence="3" id="KW-1185">Reference proteome</keyword>
<protein>
    <submittedName>
        <fullName evidence="2">Uncharacterized protein</fullName>
    </submittedName>
</protein>
<accession>A0ABS6H7K1</accession>
<evidence type="ECO:0000256" key="1">
    <source>
        <dbReference type="SAM" id="Phobius"/>
    </source>
</evidence>
<dbReference type="EMBL" id="JAERQM010000002">
    <property type="protein sequence ID" value="MBU8543713.1"/>
    <property type="molecule type" value="Genomic_DNA"/>
</dbReference>
<evidence type="ECO:0000313" key="2">
    <source>
        <dbReference type="EMBL" id="MBU8543713.1"/>
    </source>
</evidence>
<name>A0ABS6H7K1_9PROT</name>
<keyword evidence="1" id="KW-0812">Transmembrane</keyword>
<gene>
    <name evidence="2" type="ORF">JJQ90_08345</name>
</gene>
<dbReference type="RefSeq" id="WP_216874299.1">
    <property type="nucleotide sequence ID" value="NZ_JAERQM010000002.1"/>
</dbReference>
<reference evidence="2 3" key="1">
    <citation type="submission" date="2021-01" db="EMBL/GenBank/DDBJ databases">
        <title>Roseomonas sp. nov, a bacterium isolated from an oil production mixture in Yumen Oilfield.</title>
        <authorList>
            <person name="Wu D."/>
        </authorList>
    </citation>
    <scope>NUCLEOTIDE SEQUENCE [LARGE SCALE GENOMIC DNA]</scope>
    <source>
        <strain evidence="2 3">ROY-5-3</strain>
    </source>
</reference>
<keyword evidence="1" id="KW-0472">Membrane</keyword>
<keyword evidence="1" id="KW-1133">Transmembrane helix</keyword>
<proteinExistence type="predicted"/>
<feature type="transmembrane region" description="Helical" evidence="1">
    <location>
        <begin position="24"/>
        <end position="44"/>
    </location>
</feature>